<protein>
    <submittedName>
        <fullName evidence="1">Uncharacterized protein</fullName>
    </submittedName>
</protein>
<organism evidence="1 2">
    <name type="scientific">Rangifer tarandus platyrhynchus</name>
    <name type="common">Svalbard reindeer</name>
    <dbReference type="NCBI Taxonomy" id="3082113"/>
    <lineage>
        <taxon>Eukaryota</taxon>
        <taxon>Metazoa</taxon>
        <taxon>Chordata</taxon>
        <taxon>Craniata</taxon>
        <taxon>Vertebrata</taxon>
        <taxon>Euteleostomi</taxon>
        <taxon>Mammalia</taxon>
        <taxon>Eutheria</taxon>
        <taxon>Laurasiatheria</taxon>
        <taxon>Artiodactyla</taxon>
        <taxon>Ruminantia</taxon>
        <taxon>Pecora</taxon>
        <taxon>Cervidae</taxon>
        <taxon>Odocoileinae</taxon>
        <taxon>Rangifer</taxon>
    </lineage>
</organism>
<gene>
    <name evidence="1" type="ORF">MRATA1EN22A_LOCUS11174</name>
</gene>
<reference evidence="1" key="2">
    <citation type="submission" date="2025-03" db="EMBL/GenBank/DDBJ databases">
        <authorList>
            <consortium name="ELIXIR-Norway"/>
            <consortium name="Elixir Norway"/>
        </authorList>
    </citation>
    <scope>NUCLEOTIDE SEQUENCE</scope>
</reference>
<dbReference type="EMBL" id="OX596104">
    <property type="protein sequence ID" value="CAN0041874.1"/>
    <property type="molecule type" value="Genomic_DNA"/>
</dbReference>
<sequence>MAQSTDPPSQGSSPGSACELSLLCPPKADGVLDLCSSKGQCGSVGEGRRETNVTGGARRQWVWLPAIQGESLPLRLRFPCLQSFLRMLNNPALPTSQRFIK</sequence>
<reference evidence="1" key="1">
    <citation type="submission" date="2023-05" db="EMBL/GenBank/DDBJ databases">
        <authorList>
            <consortium name="ELIXIR-Norway"/>
        </authorList>
    </citation>
    <scope>NUCLEOTIDE SEQUENCE</scope>
</reference>
<evidence type="ECO:0000313" key="2">
    <source>
        <dbReference type="Proteomes" id="UP001162501"/>
    </source>
</evidence>
<dbReference type="Proteomes" id="UP001162501">
    <property type="component" value="Chromosome 20"/>
</dbReference>
<name>A0AC59YWR3_RANTA</name>
<evidence type="ECO:0000313" key="1">
    <source>
        <dbReference type="EMBL" id="CAN0041874.1"/>
    </source>
</evidence>
<accession>A0AC59YWR3</accession>
<proteinExistence type="predicted"/>